<name>A0A6F9XJN0_9LACO</name>
<accession>A0A6F9XJN0</accession>
<gene>
    <name evidence="1" type="ORF">SY212_04180</name>
</gene>
<protein>
    <submittedName>
        <fullName evidence="1">Uncharacterized protein</fullName>
    </submittedName>
</protein>
<comment type="caution">
    <text evidence="1">The sequence shown here is derived from an EMBL/GenBank/DDBJ whole genome shotgun (WGS) entry which is preliminary data.</text>
</comment>
<dbReference type="Proteomes" id="UP000494265">
    <property type="component" value="Unassembled WGS sequence"/>
</dbReference>
<organism evidence="1">
    <name type="scientific">Ligilactobacillus agilis</name>
    <dbReference type="NCBI Taxonomy" id="1601"/>
    <lineage>
        <taxon>Bacteria</taxon>
        <taxon>Bacillati</taxon>
        <taxon>Bacillota</taxon>
        <taxon>Bacilli</taxon>
        <taxon>Lactobacillales</taxon>
        <taxon>Lactobacillaceae</taxon>
        <taxon>Ligilactobacillus</taxon>
    </lineage>
</organism>
<sequence length="221" mass="26028">MMNTETEKKLYAIVENLVDSLAYDYGLEYECNLEGDNLYIEVSYMHSWVPIFDNDIMTLDDMSEKEILNELKDEMVEAFDDFDINEELEKADNDIDIYEVLKDDAKEYKRISWLIKKEKAGFDTSISSFESALVDELARIGKLMSEEIDPNFIQQYAVDIERLIHSNELYQYMKLKNIDISNVNYYDVNFFRIMQTDGAISSLWVRGEKDKAVEKFQTHVF</sequence>
<evidence type="ECO:0000313" key="1">
    <source>
        <dbReference type="EMBL" id="GET05388.1"/>
    </source>
</evidence>
<proteinExistence type="predicted"/>
<dbReference type="EMBL" id="BLAM01000054">
    <property type="protein sequence ID" value="GET05388.1"/>
    <property type="molecule type" value="Genomic_DNA"/>
</dbReference>
<dbReference type="AlphaFoldDB" id="A0A6F9XJN0"/>
<dbReference type="RefSeq" id="WP_172584231.1">
    <property type="nucleotide sequence ID" value="NZ_BLAM01000054.1"/>
</dbReference>
<reference evidence="1" key="1">
    <citation type="submission" date="2019-10" db="EMBL/GenBank/DDBJ databases">
        <title>Lactobacillus agilis SY212 Whole Genome Sequencing Project.</title>
        <authorList>
            <person name="Suzuki S."/>
            <person name="Endo A."/>
            <person name="Maeno S."/>
            <person name="Shiwa Y."/>
            <person name="Matsutani M."/>
            <person name="Kajikawa A."/>
        </authorList>
    </citation>
    <scope>NUCLEOTIDE SEQUENCE</scope>
    <source>
        <strain evidence="1">SY212</strain>
    </source>
</reference>